<organism evidence="1 2">
    <name type="scientific">Ferroplasma acidiphilum</name>
    <dbReference type="NCBI Taxonomy" id="74969"/>
    <lineage>
        <taxon>Archaea</taxon>
        <taxon>Methanobacteriati</taxon>
        <taxon>Thermoplasmatota</taxon>
        <taxon>Thermoplasmata</taxon>
        <taxon>Thermoplasmatales</taxon>
        <taxon>Ferroplasmaceae</taxon>
        <taxon>Ferroplasma</taxon>
    </lineage>
</organism>
<comment type="caution">
    <text evidence="1">The sequence shown here is derived from an EMBL/GenBank/DDBJ whole genome shotgun (WGS) entry which is preliminary data.</text>
</comment>
<dbReference type="Proteomes" id="UP000546917">
    <property type="component" value="Unassembled WGS sequence"/>
</dbReference>
<feature type="non-terminal residue" evidence="1">
    <location>
        <position position="1"/>
    </location>
</feature>
<reference evidence="1 2" key="1">
    <citation type="submission" date="2020-05" db="EMBL/GenBank/DDBJ databases">
        <authorList>
            <person name="Zhang R."/>
        </authorList>
    </citation>
    <scope>NUCLEOTIDE SEQUENCE [LARGE SCALE GENOMIC DNA]</scope>
    <source>
        <strain evidence="1 2">DSM 28986</strain>
    </source>
</reference>
<dbReference type="EMBL" id="JABGBP010000334">
    <property type="protein sequence ID" value="NOL60933.1"/>
    <property type="molecule type" value="Genomic_DNA"/>
</dbReference>
<gene>
    <name evidence="1" type="ORF">HLB00_08880</name>
</gene>
<evidence type="ECO:0000313" key="1">
    <source>
        <dbReference type="EMBL" id="NOL60933.1"/>
    </source>
</evidence>
<evidence type="ECO:0000313" key="2">
    <source>
        <dbReference type="Proteomes" id="UP000546917"/>
    </source>
</evidence>
<sequence length="141" mass="16787">TSLSAYLFDNNIIYLPFPSDIRFSVEIAKIHSNDIDEAHVLNNIKQWIMFHSANSYNDIDFIIDRQLSLLKKIKYISDNKNRPSMTDKTLEYWFATVIYPYYTSSDNSLEDIIQKLERERVLFKEANYFIDLFLKKAENKK</sequence>
<name>A0A7K4FPI0_9ARCH</name>
<protein>
    <submittedName>
        <fullName evidence="1">Uncharacterized protein</fullName>
    </submittedName>
</protein>
<proteinExistence type="predicted"/>
<dbReference type="RefSeq" id="WP_171482009.1">
    <property type="nucleotide sequence ID" value="NZ_JABGBP010000334.1"/>
</dbReference>
<dbReference type="AlphaFoldDB" id="A0A7K4FPI0"/>
<accession>A0A7K4FPI0</accession>